<evidence type="ECO:0000259" key="1">
    <source>
        <dbReference type="Pfam" id="PF21722"/>
    </source>
</evidence>
<feature type="domain" description="Glycine-rich" evidence="1">
    <location>
        <begin position="99"/>
        <end position="268"/>
    </location>
</feature>
<gene>
    <name evidence="2" type="ORF">UFOVP577_2</name>
</gene>
<protein>
    <recommendedName>
        <fullName evidence="1">Glycine-rich domain-containing protein</fullName>
    </recommendedName>
</protein>
<reference evidence="2" key="1">
    <citation type="submission" date="2020-04" db="EMBL/GenBank/DDBJ databases">
        <authorList>
            <person name="Chiriac C."/>
            <person name="Salcher M."/>
            <person name="Ghai R."/>
            <person name="Kavagutti S V."/>
        </authorList>
    </citation>
    <scope>NUCLEOTIDE SEQUENCE</scope>
</reference>
<proteinExistence type="predicted"/>
<evidence type="ECO:0000313" key="2">
    <source>
        <dbReference type="EMBL" id="CAB4150478.1"/>
    </source>
</evidence>
<dbReference type="EMBL" id="LR796547">
    <property type="protein sequence ID" value="CAB4150478.1"/>
    <property type="molecule type" value="Genomic_DNA"/>
</dbReference>
<accession>A0A6J5MUV5</accession>
<organism evidence="2">
    <name type="scientific">uncultured Caudovirales phage</name>
    <dbReference type="NCBI Taxonomy" id="2100421"/>
    <lineage>
        <taxon>Viruses</taxon>
        <taxon>Duplodnaviria</taxon>
        <taxon>Heunggongvirae</taxon>
        <taxon>Uroviricota</taxon>
        <taxon>Caudoviricetes</taxon>
        <taxon>Peduoviridae</taxon>
        <taxon>Maltschvirus</taxon>
        <taxon>Maltschvirus maltsch</taxon>
    </lineage>
</organism>
<name>A0A6J5MUV5_9CAUD</name>
<dbReference type="InterPro" id="IPR049304">
    <property type="entry name" value="Gly_rich_dom"/>
</dbReference>
<sequence length="268" mass="24524">MTIAFNLSQLANYVDTSGKVDASAGLVNATPVANGGSGRSTQTAYAVLCGGTTSTAAQQSIASVGTTGQVLTSNGSGALPTFQTAAGGSPIATMDVKTTGTSATWTIPTGVTKVRVTVVGGGGSGNGAGGGGGGTAIKVLTVVAGTLTYTVGGAGASSQVSSGTNNTITTVSATAGSAGAGNPGTGGAGGIGSNGDLNFAGNGGGSGSDDSSNTVRIGGTGGGSFFGGGGFGVYNLSGTAGRAYGGGGSGGSNSTGGGGAAGVVIFEY</sequence>
<dbReference type="Pfam" id="PF21722">
    <property type="entry name" value="Gly_rich_2"/>
    <property type="match status" value="1"/>
</dbReference>